<protein>
    <submittedName>
        <fullName evidence="2">Uncharacterized protein</fullName>
    </submittedName>
</protein>
<evidence type="ECO:0000256" key="1">
    <source>
        <dbReference type="SAM" id="SignalP"/>
    </source>
</evidence>
<keyword evidence="3" id="KW-1185">Reference proteome</keyword>
<feature type="chain" id="PRO_5045732295" evidence="1">
    <location>
        <begin position="24"/>
        <end position="76"/>
    </location>
</feature>
<evidence type="ECO:0000313" key="2">
    <source>
        <dbReference type="EMBL" id="MFC6760887.1"/>
    </source>
</evidence>
<evidence type="ECO:0000313" key="3">
    <source>
        <dbReference type="Proteomes" id="UP001596353"/>
    </source>
</evidence>
<organism evidence="2 3">
    <name type="scientific">Sulfitobacter porphyrae</name>
    <dbReference type="NCBI Taxonomy" id="1246864"/>
    <lineage>
        <taxon>Bacteria</taxon>
        <taxon>Pseudomonadati</taxon>
        <taxon>Pseudomonadota</taxon>
        <taxon>Alphaproteobacteria</taxon>
        <taxon>Rhodobacterales</taxon>
        <taxon>Roseobacteraceae</taxon>
        <taxon>Sulfitobacter</taxon>
    </lineage>
</organism>
<dbReference type="Proteomes" id="UP001596353">
    <property type="component" value="Unassembled WGS sequence"/>
</dbReference>
<accession>A0ABW2B6T3</accession>
<dbReference type="EMBL" id="JBHSWG010000001">
    <property type="protein sequence ID" value="MFC6760887.1"/>
    <property type="molecule type" value="Genomic_DNA"/>
</dbReference>
<sequence length="76" mass="8397">MGKFTKFLTGTALVLSMATTAQAAETITISSWLPPSHPINTGMLQGLIDMMESATGVKSPARSRWALPRHRPRWTW</sequence>
<reference evidence="3" key="1">
    <citation type="journal article" date="2019" name="Int. J. Syst. Evol. Microbiol.">
        <title>The Global Catalogue of Microorganisms (GCM) 10K type strain sequencing project: providing services to taxonomists for standard genome sequencing and annotation.</title>
        <authorList>
            <consortium name="The Broad Institute Genomics Platform"/>
            <consortium name="The Broad Institute Genome Sequencing Center for Infectious Disease"/>
            <person name="Wu L."/>
            <person name="Ma J."/>
        </authorList>
    </citation>
    <scope>NUCLEOTIDE SEQUENCE [LARGE SCALE GENOMIC DNA]</scope>
    <source>
        <strain evidence="3">CCUG 66188</strain>
    </source>
</reference>
<comment type="caution">
    <text evidence="2">The sequence shown here is derived from an EMBL/GenBank/DDBJ whole genome shotgun (WGS) entry which is preliminary data.</text>
</comment>
<name>A0ABW2B6T3_9RHOB</name>
<proteinExistence type="predicted"/>
<feature type="signal peptide" evidence="1">
    <location>
        <begin position="1"/>
        <end position="23"/>
    </location>
</feature>
<keyword evidence="1" id="KW-0732">Signal</keyword>
<gene>
    <name evidence="2" type="ORF">ACFQFQ_17595</name>
</gene>